<dbReference type="PANTHER" id="PTHR24148:SF82">
    <property type="entry name" value="HETEROKARYON INCOMPATIBILITY DOMAIN-CONTAINING PROTEIN"/>
    <property type="match status" value="1"/>
</dbReference>
<sequence>MASGDAETKRARDARNEQIFTSRFTHLDQVIKPWLKKAAGERGANVIVDRDVSSASREAKEQYLLRNVENILSTALPKVPDTGTSSEKPHAATANTQTSAAPPLGDSLYAKTQFDKDNDSEQIRLLELLPSKNPSDVVIMTLFCVASPRDQEYDALSYTWGDPKDPKHTITLNGQPFDVGKNLYNALISIRGENRPRLLWVDAICINQKDDAEKAVQVAFMGAIYREAQKTVVFLGMPTEMSYPLFEFLKRDSRIENVTQENVEEIMDELEVDKTAVVASLIEFCDREWWTRVWVMQEYYLATRTPIWHVGSQFVEGEKLCRDVKGLAMAALRLASPFGHSQDLSAVFGNHTTSSLLDRLLKVCDGVLLRRETTPHNTPRLLFAKHGRKATVAKDYVYGVRELLEPHFRQVFVPDYDITQCNLFEKLAAWFFLMDGWGDMLWYYPFRRMCGPEGEIPGVKCEELPSWAPDFSRRPDHLVHEPEPPKFSSDDPKVVRCAIVDRILYIDGCYLDVIQEVIPMPKKGSSCFEVLQRMWRLDRIFCSNQRRASTADTYTDRDSRALLAWATTIRPATLPLVPRWRETESLLSPDLNKYVENLSASSKIMLDEAYAKAKASPESVEIQEWHKRTASAISTTHGRLVRGVANLHRFLSVEMECDFASACVFDLANLDSQLQSVGDSSDAQEGLGLIQSRYGPREVVYEDLIRNIQMNSDPDNPASFRDLVSVVRGIAKKIHHKVVDRINDPQPDTSDHTPPDSATKTAQFRELIEAQRARIKKLEEGDKIACGSFGTDSEKENHIQSLKKQVETAEGMIKLRTENEARCNQISGAKDGSWSRIDEERAAHFRGRQFFVTKTGLFGLACPGVEEVKVGDHVVLLDGLSFPIVARGCGDSRLAVVLWEDGDLLARGLGLKKFVIHRVRNGSSASGEEKIDVSVERTLDIICGEEVLKPSASRVTLAVVVRARRAWEVAWPCQPSWNRPWWSVLVWPNDSELAVLGGGGEAGISVCPWSLLCPGTTSSISNANSGYFNDENATCPINVIAQAFLHFMFKRSHPPFFHPSANSSGARSQLPSSTSPQPASSVTPVSSHTTTSSG</sequence>
<feature type="region of interest" description="Disordered" evidence="1">
    <location>
        <begin position="1060"/>
        <end position="1094"/>
    </location>
</feature>
<dbReference type="PANTHER" id="PTHR24148">
    <property type="entry name" value="ANKYRIN REPEAT DOMAIN-CONTAINING PROTEIN 39 HOMOLOG-RELATED"/>
    <property type="match status" value="1"/>
</dbReference>
<proteinExistence type="predicted"/>
<feature type="region of interest" description="Disordered" evidence="1">
    <location>
        <begin position="76"/>
        <end position="104"/>
    </location>
</feature>
<evidence type="ECO:0000313" key="3">
    <source>
        <dbReference type="EMBL" id="KAK0750123.1"/>
    </source>
</evidence>
<keyword evidence="4" id="KW-1185">Reference proteome</keyword>
<dbReference type="Pfam" id="PF06985">
    <property type="entry name" value="HET"/>
    <property type="match status" value="1"/>
</dbReference>
<comment type="caution">
    <text evidence="3">The sequence shown here is derived from an EMBL/GenBank/DDBJ whole genome shotgun (WGS) entry which is preliminary data.</text>
</comment>
<dbReference type="AlphaFoldDB" id="A0AA40F2S3"/>
<dbReference type="EMBL" id="JAUKUD010000003">
    <property type="protein sequence ID" value="KAK0750123.1"/>
    <property type="molecule type" value="Genomic_DNA"/>
</dbReference>
<feature type="domain" description="Heterokaryon incompatibility" evidence="2">
    <location>
        <begin position="153"/>
        <end position="298"/>
    </location>
</feature>
<name>A0AA40F2S3_9PEZI</name>
<evidence type="ECO:0000256" key="1">
    <source>
        <dbReference type="SAM" id="MobiDB-lite"/>
    </source>
</evidence>
<organism evidence="3 4">
    <name type="scientific">Schizothecium vesticola</name>
    <dbReference type="NCBI Taxonomy" id="314040"/>
    <lineage>
        <taxon>Eukaryota</taxon>
        <taxon>Fungi</taxon>
        <taxon>Dikarya</taxon>
        <taxon>Ascomycota</taxon>
        <taxon>Pezizomycotina</taxon>
        <taxon>Sordariomycetes</taxon>
        <taxon>Sordariomycetidae</taxon>
        <taxon>Sordariales</taxon>
        <taxon>Schizotheciaceae</taxon>
        <taxon>Schizothecium</taxon>
    </lineage>
</organism>
<protein>
    <submittedName>
        <fullName evidence="3">Heterokaryon incompatibility protein-domain-containing protein</fullName>
    </submittedName>
</protein>
<gene>
    <name evidence="3" type="ORF">B0T18DRAFT_487857</name>
</gene>
<dbReference type="InterPro" id="IPR052895">
    <property type="entry name" value="HetReg/Transcr_Mod"/>
</dbReference>
<feature type="region of interest" description="Disordered" evidence="1">
    <location>
        <begin position="739"/>
        <end position="760"/>
    </location>
</feature>
<accession>A0AA40F2S3</accession>
<reference evidence="3" key="1">
    <citation type="submission" date="2023-06" db="EMBL/GenBank/DDBJ databases">
        <title>Genome-scale phylogeny and comparative genomics of the fungal order Sordariales.</title>
        <authorList>
            <consortium name="Lawrence Berkeley National Laboratory"/>
            <person name="Hensen N."/>
            <person name="Bonometti L."/>
            <person name="Westerberg I."/>
            <person name="Brannstrom I.O."/>
            <person name="Guillou S."/>
            <person name="Cros-Aarteil S."/>
            <person name="Calhoun S."/>
            <person name="Haridas S."/>
            <person name="Kuo A."/>
            <person name="Mondo S."/>
            <person name="Pangilinan J."/>
            <person name="Riley R."/>
            <person name="LaButti K."/>
            <person name="Andreopoulos B."/>
            <person name="Lipzen A."/>
            <person name="Chen C."/>
            <person name="Yanf M."/>
            <person name="Daum C."/>
            <person name="Ng V."/>
            <person name="Clum A."/>
            <person name="Steindorff A."/>
            <person name="Ohm R."/>
            <person name="Martin F."/>
            <person name="Silar P."/>
            <person name="Natvig D."/>
            <person name="Lalanne C."/>
            <person name="Gautier V."/>
            <person name="Ament-velasquez S.L."/>
            <person name="Kruys A."/>
            <person name="Hutchinson M.I."/>
            <person name="Powell A.J."/>
            <person name="Barry K."/>
            <person name="Miller A.N."/>
            <person name="Grigoriev I.V."/>
            <person name="Debuchy R."/>
            <person name="Gladieux P."/>
            <person name="Thoren M.H."/>
            <person name="Johannesson H."/>
        </authorList>
    </citation>
    <scope>NUCLEOTIDE SEQUENCE</scope>
    <source>
        <strain evidence="3">SMH3187-1</strain>
    </source>
</reference>
<dbReference type="Proteomes" id="UP001172155">
    <property type="component" value="Unassembled WGS sequence"/>
</dbReference>
<feature type="compositionally biased region" description="Basic and acidic residues" evidence="1">
    <location>
        <begin position="739"/>
        <end position="754"/>
    </location>
</feature>
<feature type="compositionally biased region" description="Polar residues" evidence="1">
    <location>
        <begin position="1060"/>
        <end position="1079"/>
    </location>
</feature>
<evidence type="ECO:0000259" key="2">
    <source>
        <dbReference type="Pfam" id="PF06985"/>
    </source>
</evidence>
<evidence type="ECO:0000313" key="4">
    <source>
        <dbReference type="Proteomes" id="UP001172155"/>
    </source>
</evidence>
<dbReference type="InterPro" id="IPR010730">
    <property type="entry name" value="HET"/>
</dbReference>
<feature type="compositionally biased region" description="Low complexity" evidence="1">
    <location>
        <begin position="1080"/>
        <end position="1094"/>
    </location>
</feature>